<dbReference type="AlphaFoldDB" id="A0A5B7DCW8"/>
<organism evidence="2 3">
    <name type="scientific">Portunus trituberculatus</name>
    <name type="common">Swimming crab</name>
    <name type="synonym">Neptunus trituberculatus</name>
    <dbReference type="NCBI Taxonomy" id="210409"/>
    <lineage>
        <taxon>Eukaryota</taxon>
        <taxon>Metazoa</taxon>
        <taxon>Ecdysozoa</taxon>
        <taxon>Arthropoda</taxon>
        <taxon>Crustacea</taxon>
        <taxon>Multicrustacea</taxon>
        <taxon>Malacostraca</taxon>
        <taxon>Eumalacostraca</taxon>
        <taxon>Eucarida</taxon>
        <taxon>Decapoda</taxon>
        <taxon>Pleocyemata</taxon>
        <taxon>Brachyura</taxon>
        <taxon>Eubrachyura</taxon>
        <taxon>Portunoidea</taxon>
        <taxon>Portunidae</taxon>
        <taxon>Portuninae</taxon>
        <taxon>Portunus</taxon>
    </lineage>
</organism>
<sequence>MTRGGNVHKWWRWCLKATSRVSGGRGALTTAEIGWARQLPSALEPPPPTFTATATHRFPLSQHTLQPRATTTPAAPRCPAPHPPAQHTTLPAHRYHHHSLA</sequence>
<gene>
    <name evidence="2" type="ORF">E2C01_012132</name>
</gene>
<protein>
    <submittedName>
        <fullName evidence="2">Uncharacterized protein</fullName>
    </submittedName>
</protein>
<name>A0A5B7DCW8_PORTR</name>
<feature type="region of interest" description="Disordered" evidence="1">
    <location>
        <begin position="60"/>
        <end position="101"/>
    </location>
</feature>
<keyword evidence="3" id="KW-1185">Reference proteome</keyword>
<dbReference type="Proteomes" id="UP000324222">
    <property type="component" value="Unassembled WGS sequence"/>
</dbReference>
<comment type="caution">
    <text evidence="2">The sequence shown here is derived from an EMBL/GenBank/DDBJ whole genome shotgun (WGS) entry which is preliminary data.</text>
</comment>
<proteinExistence type="predicted"/>
<evidence type="ECO:0000256" key="1">
    <source>
        <dbReference type="SAM" id="MobiDB-lite"/>
    </source>
</evidence>
<reference evidence="2 3" key="1">
    <citation type="submission" date="2019-05" db="EMBL/GenBank/DDBJ databases">
        <title>Another draft genome of Portunus trituberculatus and its Hox gene families provides insights of decapod evolution.</title>
        <authorList>
            <person name="Jeong J.-H."/>
            <person name="Song I."/>
            <person name="Kim S."/>
            <person name="Choi T."/>
            <person name="Kim D."/>
            <person name="Ryu S."/>
            <person name="Kim W."/>
        </authorList>
    </citation>
    <scope>NUCLEOTIDE SEQUENCE [LARGE SCALE GENOMIC DNA]</scope>
    <source>
        <tissue evidence="2">Muscle</tissue>
    </source>
</reference>
<evidence type="ECO:0000313" key="2">
    <source>
        <dbReference type="EMBL" id="MPC19221.1"/>
    </source>
</evidence>
<dbReference type="EMBL" id="VSRR010000751">
    <property type="protein sequence ID" value="MPC19221.1"/>
    <property type="molecule type" value="Genomic_DNA"/>
</dbReference>
<accession>A0A5B7DCW8</accession>
<evidence type="ECO:0000313" key="3">
    <source>
        <dbReference type="Proteomes" id="UP000324222"/>
    </source>
</evidence>